<feature type="transmembrane region" description="Helical" evidence="3">
    <location>
        <begin position="144"/>
        <end position="162"/>
    </location>
</feature>
<dbReference type="AlphaFoldDB" id="A0A834R6B9"/>
<dbReference type="EnsemblMetazoa" id="SSS_1402s_mrna">
    <property type="protein sequence ID" value="KAF7491282.1"/>
    <property type="gene ID" value="SSS_1402"/>
</dbReference>
<keyword evidence="3" id="KW-1133">Transmembrane helix</keyword>
<evidence type="ECO:0000313" key="5">
    <source>
        <dbReference type="EnsemblMetazoa" id="KAF7491282.1"/>
    </source>
</evidence>
<dbReference type="OMA" id="VKMRYCH"/>
<dbReference type="GO" id="GO:0030431">
    <property type="term" value="P:sleep"/>
    <property type="evidence" value="ECO:0007669"/>
    <property type="project" value="InterPro"/>
</dbReference>
<keyword evidence="2" id="KW-0325">Glycoprotein</keyword>
<name>A0A834R6B9_SARSC</name>
<dbReference type="EMBL" id="WVUK01000060">
    <property type="protein sequence ID" value="KAF7491282.1"/>
    <property type="molecule type" value="Genomic_DNA"/>
</dbReference>
<protein>
    <recommendedName>
        <fullName evidence="7">Protein sleepless</fullName>
    </recommendedName>
</protein>
<dbReference type="PANTHER" id="PTHR33562:SF17">
    <property type="entry name" value="PROTEIN QUIVER"/>
    <property type="match status" value="1"/>
</dbReference>
<gene>
    <name evidence="4" type="ORF">SSS_1402</name>
</gene>
<organism evidence="4">
    <name type="scientific">Sarcoptes scabiei</name>
    <name type="common">Itch mite</name>
    <name type="synonym">Acarus scabiei</name>
    <dbReference type="NCBI Taxonomy" id="52283"/>
    <lineage>
        <taxon>Eukaryota</taxon>
        <taxon>Metazoa</taxon>
        <taxon>Ecdysozoa</taxon>
        <taxon>Arthropoda</taxon>
        <taxon>Chelicerata</taxon>
        <taxon>Arachnida</taxon>
        <taxon>Acari</taxon>
        <taxon>Acariformes</taxon>
        <taxon>Sarcoptiformes</taxon>
        <taxon>Astigmata</taxon>
        <taxon>Psoroptidia</taxon>
        <taxon>Sarcoptoidea</taxon>
        <taxon>Sarcoptidae</taxon>
        <taxon>Sarcoptinae</taxon>
        <taxon>Sarcoptes</taxon>
    </lineage>
</organism>
<evidence type="ECO:0000313" key="6">
    <source>
        <dbReference type="Proteomes" id="UP000070412"/>
    </source>
</evidence>
<dbReference type="OrthoDB" id="6083863at2759"/>
<evidence type="ECO:0000256" key="3">
    <source>
        <dbReference type="SAM" id="Phobius"/>
    </source>
</evidence>
<dbReference type="InterPro" id="IPR031424">
    <property type="entry name" value="QVR-like"/>
</dbReference>
<proteinExistence type="predicted"/>
<evidence type="ECO:0000256" key="2">
    <source>
        <dbReference type="ARBA" id="ARBA00023180"/>
    </source>
</evidence>
<dbReference type="Proteomes" id="UP000070412">
    <property type="component" value="Unassembled WGS sequence"/>
</dbReference>
<keyword evidence="3" id="KW-0472">Membrane</keyword>
<dbReference type="PANTHER" id="PTHR33562">
    <property type="entry name" value="ATILLA, ISOFORM B-RELATED-RELATED"/>
    <property type="match status" value="1"/>
</dbReference>
<reference evidence="6" key="1">
    <citation type="journal article" date="2020" name="PLoS Negl. Trop. Dis.">
        <title>High-quality nuclear genome for Sarcoptes scabiei-A critical resource for a neglected parasite.</title>
        <authorList>
            <person name="Korhonen P.K."/>
            <person name="Gasser R.B."/>
            <person name="Ma G."/>
            <person name="Wang T."/>
            <person name="Stroehlein A.J."/>
            <person name="Young N.D."/>
            <person name="Ang C.S."/>
            <person name="Fernando D.D."/>
            <person name="Lu H.C."/>
            <person name="Taylor S."/>
            <person name="Reynolds S.L."/>
            <person name="Mofiz E."/>
            <person name="Najaraj S.H."/>
            <person name="Gowda H."/>
            <person name="Madugundu A."/>
            <person name="Renuse S."/>
            <person name="Holt D."/>
            <person name="Pandey A."/>
            <person name="Papenfuss A.T."/>
            <person name="Fischer K."/>
        </authorList>
    </citation>
    <scope>NUCLEOTIDE SEQUENCE [LARGE SCALE GENOMIC DNA]</scope>
</reference>
<accession>A0A834R6B9</accession>
<reference evidence="4" key="2">
    <citation type="submission" date="2020-01" db="EMBL/GenBank/DDBJ databases">
        <authorList>
            <person name="Korhonen P.K.K."/>
            <person name="Guangxu M.G."/>
            <person name="Wang T.W."/>
            <person name="Stroehlein A.J.S."/>
            <person name="Young N.D."/>
            <person name="Ang C.-S.A."/>
            <person name="Fernando D.W.F."/>
            <person name="Lu H.L."/>
            <person name="Taylor S.T."/>
            <person name="Ehtesham M.E.M."/>
            <person name="Najaraj S.H.N."/>
            <person name="Harsha G.H.G."/>
            <person name="Madugundu A.M."/>
            <person name="Renuse S.R."/>
            <person name="Holt D.H."/>
            <person name="Pandey A.P."/>
            <person name="Papenfuss A.P."/>
            <person name="Gasser R.B.G."/>
            <person name="Fischer K.F."/>
        </authorList>
    </citation>
    <scope>NUCLEOTIDE SEQUENCE</scope>
    <source>
        <strain evidence="4">SSS_KF_BRIS2020</strain>
    </source>
</reference>
<keyword evidence="6" id="KW-1185">Reference proteome</keyword>
<reference evidence="5" key="3">
    <citation type="submission" date="2022-06" db="UniProtKB">
        <authorList>
            <consortium name="EnsemblMetazoa"/>
        </authorList>
    </citation>
    <scope>IDENTIFICATION</scope>
</reference>
<evidence type="ECO:0008006" key="7">
    <source>
        <dbReference type="Google" id="ProtNLM"/>
    </source>
</evidence>
<feature type="transmembrane region" description="Helical" evidence="3">
    <location>
        <begin position="12"/>
        <end position="30"/>
    </location>
</feature>
<dbReference type="InterPro" id="IPR050975">
    <property type="entry name" value="Sleep_regulator"/>
</dbReference>
<dbReference type="GO" id="GO:0032222">
    <property type="term" value="P:regulation of synaptic transmission, cholinergic"/>
    <property type="evidence" value="ECO:0007669"/>
    <property type="project" value="InterPro"/>
</dbReference>
<evidence type="ECO:0000256" key="1">
    <source>
        <dbReference type="ARBA" id="ARBA00022729"/>
    </source>
</evidence>
<sequence>MKSIFLNQSISISKMVIIITFIMIVLMPYATKAIKCWDCNSMINKGCDDPFKPDDFAMADCSQKHLARFPDKEGNICRKTIQKINDEYRIVRGCGYINDSFDTIPPGAEIAEQCIRRTGTFSVMVEYCICNSEDGCNHTSIIGLNPWILILLLPLILFYSNLNQFRSKYL</sequence>
<dbReference type="Pfam" id="PF17064">
    <property type="entry name" value="QVR"/>
    <property type="match status" value="1"/>
</dbReference>
<keyword evidence="1" id="KW-0732">Signal</keyword>
<evidence type="ECO:0000313" key="4">
    <source>
        <dbReference type="EMBL" id="KAF7491282.1"/>
    </source>
</evidence>
<keyword evidence="3" id="KW-0812">Transmembrane</keyword>